<reference evidence="1 2" key="1">
    <citation type="journal article" date="2019" name="PLoS ONE">
        <title>Comparative genome analysis indicates high evolutionary potential of pathogenicity genes in Colletotrichum tanaceti.</title>
        <authorList>
            <person name="Lelwala R.V."/>
            <person name="Korhonen P.K."/>
            <person name="Young N.D."/>
            <person name="Scott J.B."/>
            <person name="Ades P.A."/>
            <person name="Gasser R.B."/>
            <person name="Taylor P.W.J."/>
        </authorList>
    </citation>
    <scope>NUCLEOTIDE SEQUENCE [LARGE SCALE GENOMIC DNA]</scope>
    <source>
        <strain evidence="1">BRIP57314</strain>
    </source>
</reference>
<evidence type="ECO:0000313" key="2">
    <source>
        <dbReference type="Proteomes" id="UP000310108"/>
    </source>
</evidence>
<comment type="caution">
    <text evidence="1">The sequence shown here is derived from an EMBL/GenBank/DDBJ whole genome shotgun (WGS) entry which is preliminary data.</text>
</comment>
<proteinExistence type="predicted"/>
<name>A0A4U6X779_9PEZI</name>
<gene>
    <name evidence="1" type="ORF">CTA1_10691</name>
</gene>
<keyword evidence="2" id="KW-1185">Reference proteome</keyword>
<dbReference type="AlphaFoldDB" id="A0A4U6X779"/>
<sequence>MAISDLVDNSGKPAYGEIPPASRLVSSRLALLENKTKKRQEA</sequence>
<dbReference type="EMBL" id="PJEX01000314">
    <property type="protein sequence ID" value="TKW51342.1"/>
    <property type="molecule type" value="Genomic_DNA"/>
</dbReference>
<evidence type="ECO:0000313" key="1">
    <source>
        <dbReference type="EMBL" id="TKW51342.1"/>
    </source>
</evidence>
<organism evidence="1 2">
    <name type="scientific">Colletotrichum tanaceti</name>
    <dbReference type="NCBI Taxonomy" id="1306861"/>
    <lineage>
        <taxon>Eukaryota</taxon>
        <taxon>Fungi</taxon>
        <taxon>Dikarya</taxon>
        <taxon>Ascomycota</taxon>
        <taxon>Pezizomycotina</taxon>
        <taxon>Sordariomycetes</taxon>
        <taxon>Hypocreomycetidae</taxon>
        <taxon>Glomerellales</taxon>
        <taxon>Glomerellaceae</taxon>
        <taxon>Colletotrichum</taxon>
        <taxon>Colletotrichum destructivum species complex</taxon>
    </lineage>
</organism>
<protein>
    <submittedName>
        <fullName evidence="1">Uncharacterized protein</fullName>
    </submittedName>
</protein>
<dbReference type="Proteomes" id="UP000310108">
    <property type="component" value="Unassembled WGS sequence"/>
</dbReference>
<accession>A0A4U6X779</accession>